<evidence type="ECO:0000313" key="2">
    <source>
        <dbReference type="Proteomes" id="UP000722750"/>
    </source>
</evidence>
<comment type="caution">
    <text evidence="1">The sequence shown here is derived from an EMBL/GenBank/DDBJ whole genome shotgun (WGS) entry which is preliminary data.</text>
</comment>
<dbReference type="Gene3D" id="1.10.10.10">
    <property type="entry name" value="Winged helix-like DNA-binding domain superfamily/Winged helix DNA-binding domain"/>
    <property type="match status" value="1"/>
</dbReference>
<name>A0A941W0S9_9BACT</name>
<protein>
    <recommendedName>
        <fullName evidence="3">DUF433 domain-containing protein</fullName>
    </recommendedName>
</protein>
<dbReference type="AlphaFoldDB" id="A0A941W0S9"/>
<sequence>MHKLDRVTVNPKVFQGQPCIRNMRIPVSLIVKLVSIGKTPEDIISDYPELNKEDIKQSLEFAAWMTSEKTLPLIG</sequence>
<dbReference type="InterPro" id="IPR036388">
    <property type="entry name" value="WH-like_DNA-bd_sf"/>
</dbReference>
<proteinExistence type="predicted"/>
<dbReference type="PANTHER" id="PTHR34849:SF3">
    <property type="entry name" value="SSR2962 PROTEIN"/>
    <property type="match status" value="1"/>
</dbReference>
<evidence type="ECO:0008006" key="3">
    <source>
        <dbReference type="Google" id="ProtNLM"/>
    </source>
</evidence>
<dbReference type="EMBL" id="JAANXD010000027">
    <property type="protein sequence ID" value="MBS1257592.1"/>
    <property type="molecule type" value="Genomic_DNA"/>
</dbReference>
<accession>A0A941W0S9</accession>
<gene>
    <name evidence="1" type="ORF">MAG551_00636</name>
</gene>
<dbReference type="Proteomes" id="UP000722750">
    <property type="component" value="Unassembled WGS sequence"/>
</dbReference>
<evidence type="ECO:0000313" key="1">
    <source>
        <dbReference type="EMBL" id="MBS1257592.1"/>
    </source>
</evidence>
<dbReference type="InterPro" id="IPR007367">
    <property type="entry name" value="DUF433"/>
</dbReference>
<reference evidence="1" key="1">
    <citation type="journal article" date="2021" name="ISME J.">
        <title>Fine-scale metabolic discontinuity in a stratified prokaryote microbiome of a Red Sea deep halocline.</title>
        <authorList>
            <person name="Michoud G."/>
            <person name="Ngugi D.K."/>
            <person name="Barozzi A."/>
            <person name="Merlino G."/>
            <person name="Calleja M.L."/>
            <person name="Delgado-Huertas A."/>
            <person name="Moran X.A.G."/>
            <person name="Daffonchio D."/>
        </authorList>
    </citation>
    <scope>NUCLEOTIDE SEQUENCE</scope>
    <source>
        <strain evidence="1">SuakinDeep_MAG55_1</strain>
    </source>
</reference>
<organism evidence="1 2">
    <name type="scientific">Candidatus Scalindua arabica</name>
    <dbReference type="NCBI Taxonomy" id="1127984"/>
    <lineage>
        <taxon>Bacteria</taxon>
        <taxon>Pseudomonadati</taxon>
        <taxon>Planctomycetota</taxon>
        <taxon>Candidatus Brocadiia</taxon>
        <taxon>Candidatus Brocadiales</taxon>
        <taxon>Candidatus Scalinduaceae</taxon>
        <taxon>Candidatus Scalindua</taxon>
    </lineage>
</organism>
<dbReference type="Pfam" id="PF04255">
    <property type="entry name" value="DUF433"/>
    <property type="match status" value="1"/>
</dbReference>
<dbReference type="InterPro" id="IPR009057">
    <property type="entry name" value="Homeodomain-like_sf"/>
</dbReference>
<dbReference type="SUPFAM" id="SSF46689">
    <property type="entry name" value="Homeodomain-like"/>
    <property type="match status" value="1"/>
</dbReference>
<dbReference type="PANTHER" id="PTHR34849">
    <property type="entry name" value="SSL5025 PROTEIN"/>
    <property type="match status" value="1"/>
</dbReference>